<gene>
    <name evidence="3" type="ORF">J9259_00035</name>
</gene>
<dbReference type="InterPro" id="IPR036291">
    <property type="entry name" value="NAD(P)-bd_dom_sf"/>
</dbReference>
<dbReference type="PANTHER" id="PTHR43796">
    <property type="entry name" value="CARBOXYNORSPERMIDINE SYNTHASE"/>
    <property type="match status" value="1"/>
</dbReference>
<dbReference type="Pfam" id="PF03435">
    <property type="entry name" value="Sacchrp_dh_NADP"/>
    <property type="match status" value="1"/>
</dbReference>
<dbReference type="Gene3D" id="3.40.50.720">
    <property type="entry name" value="NAD(P)-binding Rossmann-like Domain"/>
    <property type="match status" value="1"/>
</dbReference>
<name>A0A8J7YMN5_9ARCH</name>
<dbReference type="Proteomes" id="UP000716004">
    <property type="component" value="Unassembled WGS sequence"/>
</dbReference>
<sequence>MTVVTILGGAGLVSRGVAYDLALDSAVDEIRVADIDLAGARSVSNGANRIAGEKKACAVKADVTKRREALKLVKGTDFIVNGVQYDYNIEVMEIALRAGCSYLDFGGLYWMTRKQLRMDAAFRKAGLLAIAGMGAEPGLSGILASHLCAQLDSVDTIKIRDAWRDRTENLPPFIVTWSIQTLMDEYTMPAEIMQDGRIRKVKPLSMSETFEFPPPVGVTEVYVTRHSEIATFPESFRSKGLKNVNWMEGGPGFLEQKILADAGLGDKEPLSVDGCNVQPRRFLTALLRKKGLLGYPSGVTPQSFECLAVEVIGSAGGEKHSLKGTCLFPSKPEWGLGAAEYSVSIPAAVALRHFISGRIRMRGVKPPELLFDSERFISDIREKGFSIAIERN</sequence>
<evidence type="ECO:0000313" key="3">
    <source>
        <dbReference type="EMBL" id="MBX8630903.1"/>
    </source>
</evidence>
<feature type="domain" description="Saccharopine dehydrogenase-like C-terminal" evidence="2">
    <location>
        <begin position="134"/>
        <end position="384"/>
    </location>
</feature>
<dbReference type="SUPFAM" id="SSF51735">
    <property type="entry name" value="NAD(P)-binding Rossmann-fold domains"/>
    <property type="match status" value="1"/>
</dbReference>
<evidence type="ECO:0000259" key="1">
    <source>
        <dbReference type="Pfam" id="PF03435"/>
    </source>
</evidence>
<dbReference type="AlphaFoldDB" id="A0A8J7YMN5"/>
<dbReference type="PANTHER" id="PTHR43796:SF2">
    <property type="entry name" value="CARBOXYNORSPERMIDINE SYNTHASE"/>
    <property type="match status" value="1"/>
</dbReference>
<proteinExistence type="predicted"/>
<accession>A0A8J7YMN5</accession>
<dbReference type="Pfam" id="PF16653">
    <property type="entry name" value="Sacchrp_dh_C"/>
    <property type="match status" value="1"/>
</dbReference>
<comment type="caution">
    <text evidence="3">The sequence shown here is derived from an EMBL/GenBank/DDBJ whole genome shotgun (WGS) entry which is preliminary data.</text>
</comment>
<dbReference type="InterPro" id="IPR005097">
    <property type="entry name" value="Sacchrp_dh_NADP-bd"/>
</dbReference>
<reference evidence="3" key="1">
    <citation type="submission" date="2021-04" db="EMBL/GenBank/DDBJ databases">
        <title>Genomic insights into ecological role and evolution of a novel Thermoplasmata order Candidatus Sysuiplasmatales.</title>
        <authorList>
            <person name="Yuan Y."/>
        </authorList>
    </citation>
    <scope>NUCLEOTIDE SEQUENCE</scope>
    <source>
        <strain evidence="3">YP2-bin.285</strain>
    </source>
</reference>
<dbReference type="Gene3D" id="3.30.360.10">
    <property type="entry name" value="Dihydrodipicolinate Reductase, domain 2"/>
    <property type="match status" value="1"/>
</dbReference>
<evidence type="ECO:0000259" key="2">
    <source>
        <dbReference type="Pfam" id="PF16653"/>
    </source>
</evidence>
<dbReference type="SUPFAM" id="SSF55347">
    <property type="entry name" value="Glyceraldehyde-3-phosphate dehydrogenase-like, C-terminal domain"/>
    <property type="match status" value="1"/>
</dbReference>
<evidence type="ECO:0000313" key="4">
    <source>
        <dbReference type="Proteomes" id="UP000716004"/>
    </source>
</evidence>
<feature type="domain" description="Saccharopine dehydrogenase NADP binding" evidence="1">
    <location>
        <begin position="5"/>
        <end position="130"/>
    </location>
</feature>
<dbReference type="EMBL" id="JAGVSJ010000001">
    <property type="protein sequence ID" value="MBX8630903.1"/>
    <property type="molecule type" value="Genomic_DNA"/>
</dbReference>
<dbReference type="InterPro" id="IPR032095">
    <property type="entry name" value="Sacchrp_dh-like_C"/>
</dbReference>
<organism evidence="3 4">
    <name type="scientific">Candidatus Sysuiplasma superficiale</name>
    <dbReference type="NCBI Taxonomy" id="2823368"/>
    <lineage>
        <taxon>Archaea</taxon>
        <taxon>Methanobacteriati</taxon>
        <taxon>Thermoplasmatota</taxon>
        <taxon>Thermoplasmata</taxon>
        <taxon>Candidatus Sysuiplasmatales</taxon>
        <taxon>Candidatus Sysuiplasmataceae</taxon>
        <taxon>Candidatus Sysuiplasma</taxon>
    </lineage>
</organism>
<protein>
    <submittedName>
        <fullName evidence="3">Saccharopine dehydrogenase NADP-binding domain-containing protein</fullName>
    </submittedName>
</protein>